<dbReference type="STRING" id="321763.SAMN04488692_1411"/>
<name>A0A1G9TK61_9FIRM</name>
<feature type="non-terminal residue" evidence="1">
    <location>
        <position position="1"/>
    </location>
</feature>
<evidence type="ECO:0000313" key="1">
    <source>
        <dbReference type="EMBL" id="SDM47804.1"/>
    </source>
</evidence>
<dbReference type="EMBL" id="FNGO01000041">
    <property type="protein sequence ID" value="SDM47804.1"/>
    <property type="molecule type" value="Genomic_DNA"/>
</dbReference>
<reference evidence="1 2" key="1">
    <citation type="submission" date="2016-10" db="EMBL/GenBank/DDBJ databases">
        <authorList>
            <person name="de Groot N.N."/>
        </authorList>
    </citation>
    <scope>NUCLEOTIDE SEQUENCE [LARGE SCALE GENOMIC DNA]</scope>
    <source>
        <strain evidence="1 2">SLAS-1</strain>
    </source>
</reference>
<dbReference type="Proteomes" id="UP000199476">
    <property type="component" value="Unassembled WGS sequence"/>
</dbReference>
<gene>
    <name evidence="1" type="ORF">SAMN04488692_1411</name>
</gene>
<keyword evidence="2" id="KW-1185">Reference proteome</keyword>
<accession>A0A1G9TK61</accession>
<protein>
    <submittedName>
        <fullName evidence="1">Uncharacterized protein family (UPF0236)</fullName>
    </submittedName>
</protein>
<organism evidence="1 2">
    <name type="scientific">Halarsenatibacter silvermanii</name>
    <dbReference type="NCBI Taxonomy" id="321763"/>
    <lineage>
        <taxon>Bacteria</taxon>
        <taxon>Bacillati</taxon>
        <taxon>Bacillota</taxon>
        <taxon>Clostridia</taxon>
        <taxon>Halanaerobiales</taxon>
        <taxon>Halarsenatibacteraceae</taxon>
        <taxon>Halarsenatibacter</taxon>
    </lineage>
</organism>
<dbReference type="AlphaFoldDB" id="A0A1G9TK61"/>
<proteinExistence type="predicted"/>
<sequence>RLSSRPMGWSRTGMDRMSRLRAFRFNGGNRNDILELIRRNRREKRIEETVKKVAGGGTYQSSSLTSALGERKQNIPALKKGERNAIYHLMKGASR</sequence>
<evidence type="ECO:0000313" key="2">
    <source>
        <dbReference type="Proteomes" id="UP000199476"/>
    </source>
</evidence>